<dbReference type="GO" id="GO:0005524">
    <property type="term" value="F:ATP binding"/>
    <property type="evidence" value="ECO:0007669"/>
    <property type="project" value="UniProtKB-UniRule"/>
</dbReference>
<dbReference type="OrthoDB" id="248923at2759"/>
<dbReference type="PROSITE" id="PS00107">
    <property type="entry name" value="PROTEIN_KINASE_ATP"/>
    <property type="match status" value="1"/>
</dbReference>
<dbReference type="SMART" id="SM00220">
    <property type="entry name" value="S_TKc"/>
    <property type="match status" value="1"/>
</dbReference>
<protein>
    <recommendedName>
        <fullName evidence="4">non-specific serine/threonine protein kinase</fullName>
        <ecNumber evidence="4">2.7.11.1</ecNumber>
    </recommendedName>
</protein>
<comment type="catalytic activity">
    <reaction evidence="15">
        <text>L-seryl-[protein] + ATP = O-phospho-L-seryl-[protein] + ADP + H(+)</text>
        <dbReference type="Rhea" id="RHEA:17989"/>
        <dbReference type="Rhea" id="RHEA-COMP:9863"/>
        <dbReference type="Rhea" id="RHEA-COMP:11604"/>
        <dbReference type="ChEBI" id="CHEBI:15378"/>
        <dbReference type="ChEBI" id="CHEBI:29999"/>
        <dbReference type="ChEBI" id="CHEBI:30616"/>
        <dbReference type="ChEBI" id="CHEBI:83421"/>
        <dbReference type="ChEBI" id="CHEBI:456216"/>
        <dbReference type="EC" id="2.7.11.1"/>
    </reaction>
</comment>
<feature type="binding site" evidence="16">
    <location>
        <position position="85"/>
    </location>
    <ligand>
        <name>ATP</name>
        <dbReference type="ChEBI" id="CHEBI:30616"/>
    </ligand>
</feature>
<evidence type="ECO:0000256" key="1">
    <source>
        <dbReference type="ARBA" id="ARBA00001946"/>
    </source>
</evidence>
<dbReference type="InterPro" id="IPR017441">
    <property type="entry name" value="Protein_kinase_ATP_BS"/>
</dbReference>
<dbReference type="FunFam" id="1.10.510.10:FF:000411">
    <property type="entry name" value="Probable Ste20-like kinase Don3"/>
    <property type="match status" value="1"/>
</dbReference>
<dbReference type="PANTHER" id="PTHR48012">
    <property type="entry name" value="STERILE20-LIKE KINASE, ISOFORM B-RELATED"/>
    <property type="match status" value="1"/>
</dbReference>
<dbReference type="PROSITE" id="PS50011">
    <property type="entry name" value="PROTEIN_KINASE_DOM"/>
    <property type="match status" value="1"/>
</dbReference>
<dbReference type="Gene3D" id="1.10.510.10">
    <property type="entry name" value="Transferase(Phosphotransferase) domain 1"/>
    <property type="match status" value="1"/>
</dbReference>
<feature type="region of interest" description="Disordered" evidence="17">
    <location>
        <begin position="1"/>
        <end position="47"/>
    </location>
</feature>
<keyword evidence="20" id="KW-1185">Reference proteome</keyword>
<evidence type="ECO:0000256" key="16">
    <source>
        <dbReference type="PROSITE-ProRule" id="PRU10141"/>
    </source>
</evidence>
<evidence type="ECO:0000256" key="6">
    <source>
        <dbReference type="ARBA" id="ARBA00022527"/>
    </source>
</evidence>
<comment type="subcellular location">
    <subcellularLocation>
        <location evidence="2">Cytoplasm</location>
    </subcellularLocation>
</comment>
<evidence type="ECO:0000256" key="12">
    <source>
        <dbReference type="ARBA" id="ARBA00022840"/>
    </source>
</evidence>
<dbReference type="SUPFAM" id="SSF56112">
    <property type="entry name" value="Protein kinase-like (PK-like)"/>
    <property type="match status" value="1"/>
</dbReference>
<dbReference type="Gene3D" id="3.30.200.20">
    <property type="entry name" value="Phosphorylase Kinase, domain 1"/>
    <property type="match status" value="1"/>
</dbReference>
<keyword evidence="13" id="KW-0460">Magnesium</keyword>
<name>A0A8H5BFK4_9AGAR</name>
<evidence type="ECO:0000313" key="19">
    <source>
        <dbReference type="EMBL" id="KAF5321991.1"/>
    </source>
</evidence>
<dbReference type="GO" id="GO:0046872">
    <property type="term" value="F:metal ion binding"/>
    <property type="evidence" value="ECO:0007669"/>
    <property type="project" value="UniProtKB-KW"/>
</dbReference>
<keyword evidence="11" id="KW-0418">Kinase</keyword>
<keyword evidence="9" id="KW-0479">Metal-binding</keyword>
<dbReference type="InterPro" id="IPR011009">
    <property type="entry name" value="Kinase-like_dom_sf"/>
</dbReference>
<evidence type="ECO:0000256" key="4">
    <source>
        <dbReference type="ARBA" id="ARBA00012513"/>
    </source>
</evidence>
<dbReference type="EMBL" id="JAACJJ010000028">
    <property type="protein sequence ID" value="KAF5321991.1"/>
    <property type="molecule type" value="Genomic_DNA"/>
</dbReference>
<keyword evidence="7" id="KW-0597">Phosphoprotein</keyword>
<evidence type="ECO:0000259" key="18">
    <source>
        <dbReference type="PROSITE" id="PS50011"/>
    </source>
</evidence>
<keyword evidence="10 16" id="KW-0547">Nucleotide-binding</keyword>
<gene>
    <name evidence="19" type="ORF">D9619_000934</name>
</gene>
<dbReference type="PANTHER" id="PTHR48012:SF27">
    <property type="entry name" value="SERINE_THREONINE-PROTEIN KINASE SID1"/>
    <property type="match status" value="1"/>
</dbReference>
<evidence type="ECO:0000256" key="17">
    <source>
        <dbReference type="SAM" id="MobiDB-lite"/>
    </source>
</evidence>
<feature type="compositionally biased region" description="Polar residues" evidence="17">
    <location>
        <begin position="520"/>
        <end position="529"/>
    </location>
</feature>
<keyword evidence="8" id="KW-0808">Transferase</keyword>
<keyword evidence="5" id="KW-0963">Cytoplasm</keyword>
<dbReference type="CDD" id="cd06609">
    <property type="entry name" value="STKc_MST3_like"/>
    <property type="match status" value="1"/>
</dbReference>
<accession>A0A8H5BFK4</accession>
<proteinExistence type="inferred from homology"/>
<comment type="similarity">
    <text evidence="3">Belongs to the protein kinase superfamily. STE Ser/Thr protein kinase family. STE20 subfamily.</text>
</comment>
<dbReference type="InterPro" id="IPR000719">
    <property type="entry name" value="Prot_kinase_dom"/>
</dbReference>
<feature type="region of interest" description="Disordered" evidence="17">
    <location>
        <begin position="638"/>
        <end position="673"/>
    </location>
</feature>
<organism evidence="19 20">
    <name type="scientific">Psilocybe cf. subviscida</name>
    <dbReference type="NCBI Taxonomy" id="2480587"/>
    <lineage>
        <taxon>Eukaryota</taxon>
        <taxon>Fungi</taxon>
        <taxon>Dikarya</taxon>
        <taxon>Basidiomycota</taxon>
        <taxon>Agaricomycotina</taxon>
        <taxon>Agaricomycetes</taxon>
        <taxon>Agaricomycetidae</taxon>
        <taxon>Agaricales</taxon>
        <taxon>Agaricineae</taxon>
        <taxon>Strophariaceae</taxon>
        <taxon>Psilocybe</taxon>
    </lineage>
</organism>
<evidence type="ECO:0000313" key="20">
    <source>
        <dbReference type="Proteomes" id="UP000567179"/>
    </source>
</evidence>
<evidence type="ECO:0000256" key="7">
    <source>
        <dbReference type="ARBA" id="ARBA00022553"/>
    </source>
</evidence>
<evidence type="ECO:0000256" key="15">
    <source>
        <dbReference type="ARBA" id="ARBA00048679"/>
    </source>
</evidence>
<feature type="compositionally biased region" description="Polar residues" evidence="17">
    <location>
        <begin position="646"/>
        <end position="657"/>
    </location>
</feature>
<evidence type="ECO:0000256" key="8">
    <source>
        <dbReference type="ARBA" id="ARBA00022679"/>
    </source>
</evidence>
<feature type="region of interest" description="Disordered" evidence="17">
    <location>
        <begin position="514"/>
        <end position="543"/>
    </location>
</feature>
<feature type="region of interest" description="Disordered" evidence="17">
    <location>
        <begin position="445"/>
        <end position="476"/>
    </location>
</feature>
<dbReference type="Proteomes" id="UP000567179">
    <property type="component" value="Unassembled WGS sequence"/>
</dbReference>
<reference evidence="19 20" key="1">
    <citation type="journal article" date="2020" name="ISME J.">
        <title>Uncovering the hidden diversity of litter-decomposition mechanisms in mushroom-forming fungi.</title>
        <authorList>
            <person name="Floudas D."/>
            <person name="Bentzer J."/>
            <person name="Ahren D."/>
            <person name="Johansson T."/>
            <person name="Persson P."/>
            <person name="Tunlid A."/>
        </authorList>
    </citation>
    <scope>NUCLEOTIDE SEQUENCE [LARGE SCALE GENOMIC DNA]</scope>
    <source>
        <strain evidence="19 20">CBS 101986</strain>
    </source>
</reference>
<dbReference type="GO" id="GO:0005737">
    <property type="term" value="C:cytoplasm"/>
    <property type="evidence" value="ECO:0007669"/>
    <property type="project" value="UniProtKB-SubCell"/>
</dbReference>
<dbReference type="EC" id="2.7.11.1" evidence="4"/>
<sequence length="699" mass="76484">MPPSSRARVQTQADAAIPQNKASSRSNPPSPQAEQKSRPKAAYPYPVPSNNPASQYTLLEKLGTGSFGTVYKAIHNDTKQVVAVKQIDLEDSDDDISEIQQEIASLAQCDSEYVTRYYGSFVVNYKLWIIMEYLAGGSCLDLLKPGVFSEAHIAVICRELLLGLDYLHTEGTIHRDIKAANILLSSSGKVKLADFGVAAQLTNTLRHTFVGTPFWMAPEVIRQAGYDSKADMWSLGITAIEMAKGEPPLAEYHPMRVLFLIPKAKPPTLEGEFSATFKDFVAKCLTKDPKLRPSASELLQHRFIRTARKTSYLTELIERYQDYRARTPAKGAQANHASVRSNATWDANDTMRSDWNFDTVKSMAAMGTFRATINDLNPPNGMILEDDDEEFYDNDGHDQDSFDTDAATKGSEAVQTPTLGMNADASHSTVVIKNPLSLRGQEAVLDDPPAGAPPAYSGSVRSPRRASYAARTSTEGKGTVLTQADLGSGTDTIRPVKKVDPAGSLRLSSEFVGSIRKENSQNGGSSPKAPTSHRRATSEMAKAGRSMVDEVILPILTKTIHDDMDAREIESLSMLQRGFADLREANPELAYNVILDILQGINESSSIKQHVQTSRGLFPHKRIIRKSEMTSRGLVITEEQEEISGLPTSSSPNGSVLSSTTTAATAPPDSPTRKSPIAELLYMRWLEGLKLKWPSMLSS</sequence>
<comment type="caution">
    <text evidence="19">The sequence shown here is derived from an EMBL/GenBank/DDBJ whole genome shotgun (WGS) entry which is preliminary data.</text>
</comment>
<evidence type="ECO:0000256" key="10">
    <source>
        <dbReference type="ARBA" id="ARBA00022741"/>
    </source>
</evidence>
<keyword evidence="12 16" id="KW-0067">ATP-binding</keyword>
<evidence type="ECO:0000256" key="14">
    <source>
        <dbReference type="ARBA" id="ARBA00047899"/>
    </source>
</evidence>
<dbReference type="Pfam" id="PF00069">
    <property type="entry name" value="Pkinase"/>
    <property type="match status" value="1"/>
</dbReference>
<feature type="domain" description="Protein kinase" evidence="18">
    <location>
        <begin position="56"/>
        <end position="304"/>
    </location>
</feature>
<evidence type="ECO:0000256" key="13">
    <source>
        <dbReference type="ARBA" id="ARBA00022842"/>
    </source>
</evidence>
<comment type="catalytic activity">
    <reaction evidence="14">
        <text>L-threonyl-[protein] + ATP = O-phospho-L-threonyl-[protein] + ADP + H(+)</text>
        <dbReference type="Rhea" id="RHEA:46608"/>
        <dbReference type="Rhea" id="RHEA-COMP:11060"/>
        <dbReference type="Rhea" id="RHEA-COMP:11605"/>
        <dbReference type="ChEBI" id="CHEBI:15378"/>
        <dbReference type="ChEBI" id="CHEBI:30013"/>
        <dbReference type="ChEBI" id="CHEBI:30616"/>
        <dbReference type="ChEBI" id="CHEBI:61977"/>
        <dbReference type="ChEBI" id="CHEBI:456216"/>
        <dbReference type="EC" id="2.7.11.1"/>
    </reaction>
</comment>
<evidence type="ECO:0000256" key="3">
    <source>
        <dbReference type="ARBA" id="ARBA00008874"/>
    </source>
</evidence>
<dbReference type="GO" id="GO:0004674">
    <property type="term" value="F:protein serine/threonine kinase activity"/>
    <property type="evidence" value="ECO:0007669"/>
    <property type="project" value="UniProtKB-KW"/>
</dbReference>
<dbReference type="AlphaFoldDB" id="A0A8H5BFK4"/>
<evidence type="ECO:0000256" key="2">
    <source>
        <dbReference type="ARBA" id="ARBA00004496"/>
    </source>
</evidence>
<comment type="cofactor">
    <cofactor evidence="1">
        <name>Mg(2+)</name>
        <dbReference type="ChEBI" id="CHEBI:18420"/>
    </cofactor>
</comment>
<feature type="compositionally biased region" description="Low complexity" evidence="17">
    <location>
        <begin position="658"/>
        <end position="667"/>
    </location>
</feature>
<evidence type="ECO:0000256" key="5">
    <source>
        <dbReference type="ARBA" id="ARBA00022490"/>
    </source>
</evidence>
<evidence type="ECO:0000256" key="11">
    <source>
        <dbReference type="ARBA" id="ARBA00022777"/>
    </source>
</evidence>
<keyword evidence="6" id="KW-0723">Serine/threonine-protein kinase</keyword>
<dbReference type="InterPro" id="IPR050629">
    <property type="entry name" value="STE20/SPS1-PAK"/>
</dbReference>
<evidence type="ECO:0000256" key="9">
    <source>
        <dbReference type="ARBA" id="ARBA00022723"/>
    </source>
</evidence>